<keyword evidence="2" id="KW-0378">Hydrolase</keyword>
<dbReference type="SUPFAM" id="SSF53474">
    <property type="entry name" value="alpha/beta-Hydrolases"/>
    <property type="match status" value="1"/>
</dbReference>
<dbReference type="InterPro" id="IPR050471">
    <property type="entry name" value="AB_hydrolase"/>
</dbReference>
<evidence type="ECO:0000313" key="2">
    <source>
        <dbReference type="EMBL" id="MBM2621096.1"/>
    </source>
</evidence>
<reference evidence="2 3" key="1">
    <citation type="submission" date="2021-01" db="EMBL/GenBank/DDBJ databases">
        <title>Actinoplanes sp. nov. LDG1-06 isolated from lichen.</title>
        <authorList>
            <person name="Saeng-In P."/>
            <person name="Phongsopitanun W."/>
            <person name="Kanchanasin P."/>
            <person name="Yuki M."/>
            <person name="Kudo T."/>
            <person name="Ohkuma M."/>
            <person name="Tanasupawat S."/>
        </authorList>
    </citation>
    <scope>NUCLEOTIDE SEQUENCE [LARGE SCALE GENOMIC DNA]</scope>
    <source>
        <strain evidence="2 3">LDG1-06</strain>
    </source>
</reference>
<comment type="caution">
    <text evidence="2">The sequence shown here is derived from an EMBL/GenBank/DDBJ whole genome shotgun (WGS) entry which is preliminary data.</text>
</comment>
<dbReference type="Gene3D" id="3.40.50.1820">
    <property type="entry name" value="alpha/beta hydrolase"/>
    <property type="match status" value="1"/>
</dbReference>
<dbReference type="PRINTS" id="PR00111">
    <property type="entry name" value="ABHYDROLASE"/>
</dbReference>
<gene>
    <name evidence="2" type="ORF">JIG36_36910</name>
</gene>
<sequence>METAVRSRFEIDVDGRVLAVEVSGAPDGAPVFLLHGTPGSRGGPKPRNSLLYRQGIRLISYDRPGYGGSTRLPGRRVADAARDVNAVADHLGVERFAVVGRSGGGPHALACASLLPHRVERAAVLVGLAPSDADDLDWYGGMSETNARKHSAADRGAEELMQEMRALVEQTAADPESLIEELRTQMSGPDLRFMQSVMYRRLLVASYADALRLGPYGWVDDVLAFRGDWGFALDTIVPPVRLWHGAHDTFSPASHSRWLAERIPRAEVVVQHGAAHFAAMEVLPRMLAWLTTA</sequence>
<dbReference type="Pfam" id="PF00561">
    <property type="entry name" value="Abhydrolase_1"/>
    <property type="match status" value="1"/>
</dbReference>
<dbReference type="PANTHER" id="PTHR43433:SF10">
    <property type="entry name" value="AB HYDROLASE-1 DOMAIN-CONTAINING PROTEIN"/>
    <property type="match status" value="1"/>
</dbReference>
<evidence type="ECO:0000313" key="3">
    <source>
        <dbReference type="Proteomes" id="UP000632138"/>
    </source>
</evidence>
<dbReference type="GO" id="GO:0016787">
    <property type="term" value="F:hydrolase activity"/>
    <property type="evidence" value="ECO:0007669"/>
    <property type="project" value="UniProtKB-KW"/>
</dbReference>
<feature type="domain" description="AB hydrolase-1" evidence="1">
    <location>
        <begin position="30"/>
        <end position="281"/>
    </location>
</feature>
<proteinExistence type="predicted"/>
<dbReference type="InterPro" id="IPR029058">
    <property type="entry name" value="AB_hydrolase_fold"/>
</dbReference>
<dbReference type="InterPro" id="IPR000073">
    <property type="entry name" value="AB_hydrolase_1"/>
</dbReference>
<dbReference type="Proteomes" id="UP000632138">
    <property type="component" value="Unassembled WGS sequence"/>
</dbReference>
<organism evidence="2 3">
    <name type="scientific">Paractinoplanes ovalisporus</name>
    <dbReference type="NCBI Taxonomy" id="2810368"/>
    <lineage>
        <taxon>Bacteria</taxon>
        <taxon>Bacillati</taxon>
        <taxon>Actinomycetota</taxon>
        <taxon>Actinomycetes</taxon>
        <taxon>Micromonosporales</taxon>
        <taxon>Micromonosporaceae</taxon>
        <taxon>Paractinoplanes</taxon>
    </lineage>
</organism>
<dbReference type="EMBL" id="JAENHP010000018">
    <property type="protein sequence ID" value="MBM2621096.1"/>
    <property type="molecule type" value="Genomic_DNA"/>
</dbReference>
<evidence type="ECO:0000259" key="1">
    <source>
        <dbReference type="Pfam" id="PF00561"/>
    </source>
</evidence>
<name>A0ABS2APC1_9ACTN</name>
<protein>
    <submittedName>
        <fullName evidence="2">Alpha/beta fold hydrolase</fullName>
    </submittedName>
</protein>
<keyword evidence="3" id="KW-1185">Reference proteome</keyword>
<dbReference type="PANTHER" id="PTHR43433">
    <property type="entry name" value="HYDROLASE, ALPHA/BETA FOLD FAMILY PROTEIN"/>
    <property type="match status" value="1"/>
</dbReference>
<accession>A0ABS2APC1</accession>